<dbReference type="Pfam" id="PF00015">
    <property type="entry name" value="MCPsignal"/>
    <property type="match status" value="1"/>
</dbReference>
<evidence type="ECO:0000313" key="5">
    <source>
        <dbReference type="EMBL" id="TQV82070.1"/>
    </source>
</evidence>
<comment type="similarity">
    <text evidence="2">Belongs to the methyl-accepting chemotaxis (MCP) protein family.</text>
</comment>
<dbReference type="GO" id="GO:0006935">
    <property type="term" value="P:chemotaxis"/>
    <property type="evidence" value="ECO:0007669"/>
    <property type="project" value="InterPro"/>
</dbReference>
<organism evidence="5 6">
    <name type="scientific">Denitrobaculum tricleocarpae</name>
    <dbReference type="NCBI Taxonomy" id="2591009"/>
    <lineage>
        <taxon>Bacteria</taxon>
        <taxon>Pseudomonadati</taxon>
        <taxon>Pseudomonadota</taxon>
        <taxon>Alphaproteobacteria</taxon>
        <taxon>Rhodospirillales</taxon>
        <taxon>Rhodospirillaceae</taxon>
        <taxon>Denitrobaculum</taxon>
    </lineage>
</organism>
<reference evidence="5 6" key="1">
    <citation type="submission" date="2019-06" db="EMBL/GenBank/DDBJ databases">
        <title>Whole genome sequence for Rhodospirillaceae sp. R148.</title>
        <authorList>
            <person name="Wang G."/>
        </authorList>
    </citation>
    <scope>NUCLEOTIDE SEQUENCE [LARGE SCALE GENOMIC DNA]</scope>
    <source>
        <strain evidence="5 6">R148</strain>
    </source>
</reference>
<dbReference type="InterPro" id="IPR004089">
    <property type="entry name" value="MCPsignal_dom"/>
</dbReference>
<dbReference type="Gene3D" id="1.10.287.950">
    <property type="entry name" value="Methyl-accepting chemotaxis protein"/>
    <property type="match status" value="1"/>
</dbReference>
<dbReference type="PANTHER" id="PTHR32089">
    <property type="entry name" value="METHYL-ACCEPTING CHEMOTAXIS PROTEIN MCPB"/>
    <property type="match status" value="1"/>
</dbReference>
<name>A0A545TXY1_9PROT</name>
<evidence type="ECO:0000313" key="6">
    <source>
        <dbReference type="Proteomes" id="UP000315252"/>
    </source>
</evidence>
<evidence type="ECO:0000259" key="4">
    <source>
        <dbReference type="PROSITE" id="PS50111"/>
    </source>
</evidence>
<sequence>MAHSKRSSAGLVDRFAQDAGNLSIEIVDIASNVEDVTAKVARQVEAFNALLQSAGAVNESNRRIAETAENAKKLSAGAVTETESSRNRVETSLSEIRELVDAVTRIESRLSALQEAVTPIATIAAGIEAIAKQTNLLALNATIEAARAGDAGKGFAVVAGEVKLLAQQTSNATAEIHASVGELTRQATTLVEQGAAATKRAESVREGTESIGEVMSSVGDAMNRMGEGTADIASGAAEIESLCGGFVNTLGDMAVGVEESGATLTEARDRINRLIDVTEGLISISASAEENTLDRPFVEKVQETAGTISRLFEEAVDAGEISLGDLMDRSYRPIANTDPEQLMAKFTDLTDRLLPGIQEPLLDFDERVVFCAAIDDNGYLPTHNKKFAQPQSDDPVWNAAHCRSRRIFDDRVGLRAGRNTEAFLLQTYRRDMGGGTFVLMNDVSAPITVKGRHWGAVRFAYKV</sequence>
<accession>A0A545TXY1</accession>
<protein>
    <submittedName>
        <fullName evidence="5">Methyl-accepting chemotaxis protein</fullName>
    </submittedName>
</protein>
<keyword evidence="1 3" id="KW-0807">Transducer</keyword>
<dbReference type="PRINTS" id="PR00260">
    <property type="entry name" value="CHEMTRNSDUCR"/>
</dbReference>
<dbReference type="SMART" id="SM00283">
    <property type="entry name" value="MA"/>
    <property type="match status" value="1"/>
</dbReference>
<dbReference type="AlphaFoldDB" id="A0A545TXY1"/>
<dbReference type="GO" id="GO:0016020">
    <property type="term" value="C:membrane"/>
    <property type="evidence" value="ECO:0007669"/>
    <property type="project" value="InterPro"/>
</dbReference>
<dbReference type="RefSeq" id="WP_142895701.1">
    <property type="nucleotide sequence ID" value="NZ_ML660053.1"/>
</dbReference>
<proteinExistence type="inferred from homology"/>
<dbReference type="Proteomes" id="UP000315252">
    <property type="component" value="Unassembled WGS sequence"/>
</dbReference>
<dbReference type="InterPro" id="IPR004090">
    <property type="entry name" value="Chemotax_Me-accpt_rcpt"/>
</dbReference>
<dbReference type="EMBL" id="VHSH01000002">
    <property type="protein sequence ID" value="TQV82070.1"/>
    <property type="molecule type" value="Genomic_DNA"/>
</dbReference>
<dbReference type="OrthoDB" id="2489132at2"/>
<dbReference type="GO" id="GO:0004888">
    <property type="term" value="F:transmembrane signaling receptor activity"/>
    <property type="evidence" value="ECO:0007669"/>
    <property type="project" value="InterPro"/>
</dbReference>
<dbReference type="PANTHER" id="PTHR32089:SF112">
    <property type="entry name" value="LYSOZYME-LIKE PROTEIN-RELATED"/>
    <property type="match status" value="1"/>
</dbReference>
<comment type="caution">
    <text evidence="5">The sequence shown here is derived from an EMBL/GenBank/DDBJ whole genome shotgun (WGS) entry which is preliminary data.</text>
</comment>
<keyword evidence="6" id="KW-1185">Reference proteome</keyword>
<evidence type="ECO:0000256" key="2">
    <source>
        <dbReference type="ARBA" id="ARBA00029447"/>
    </source>
</evidence>
<dbReference type="GO" id="GO:0007165">
    <property type="term" value="P:signal transduction"/>
    <property type="evidence" value="ECO:0007669"/>
    <property type="project" value="UniProtKB-KW"/>
</dbReference>
<evidence type="ECO:0000256" key="3">
    <source>
        <dbReference type="PROSITE-ProRule" id="PRU00284"/>
    </source>
</evidence>
<gene>
    <name evidence="5" type="ORF">FKG95_07510</name>
</gene>
<dbReference type="PROSITE" id="PS50111">
    <property type="entry name" value="CHEMOTAXIS_TRANSDUC_2"/>
    <property type="match status" value="1"/>
</dbReference>
<feature type="domain" description="Methyl-accepting transducer" evidence="4">
    <location>
        <begin position="18"/>
        <end position="254"/>
    </location>
</feature>
<evidence type="ECO:0000256" key="1">
    <source>
        <dbReference type="ARBA" id="ARBA00023224"/>
    </source>
</evidence>
<dbReference type="SUPFAM" id="SSF58104">
    <property type="entry name" value="Methyl-accepting chemotaxis protein (MCP) signaling domain"/>
    <property type="match status" value="1"/>
</dbReference>